<feature type="coiled-coil region" evidence="1">
    <location>
        <begin position="695"/>
        <end position="783"/>
    </location>
</feature>
<protein>
    <submittedName>
        <fullName evidence="3">Coiled-coil domain-containing protein 40</fullName>
    </submittedName>
</protein>
<evidence type="ECO:0000313" key="4">
    <source>
        <dbReference type="Proteomes" id="UP001174136"/>
    </source>
</evidence>
<dbReference type="GO" id="GO:0060287">
    <property type="term" value="P:epithelial cilium movement involved in determination of left/right asymmetry"/>
    <property type="evidence" value="ECO:0007669"/>
    <property type="project" value="TreeGrafter"/>
</dbReference>
<evidence type="ECO:0000313" key="3">
    <source>
        <dbReference type="EMBL" id="KAK0149198.1"/>
    </source>
</evidence>
<dbReference type="Proteomes" id="UP001174136">
    <property type="component" value="Unassembled WGS sequence"/>
</dbReference>
<dbReference type="GO" id="GO:0001947">
    <property type="term" value="P:heart looping"/>
    <property type="evidence" value="ECO:0007669"/>
    <property type="project" value="TreeGrafter"/>
</dbReference>
<organism evidence="3 4">
    <name type="scientific">Merluccius polli</name>
    <name type="common">Benguela hake</name>
    <name type="synonym">Merluccius cadenati</name>
    <dbReference type="NCBI Taxonomy" id="89951"/>
    <lineage>
        <taxon>Eukaryota</taxon>
        <taxon>Metazoa</taxon>
        <taxon>Chordata</taxon>
        <taxon>Craniata</taxon>
        <taxon>Vertebrata</taxon>
        <taxon>Euteleostomi</taxon>
        <taxon>Actinopterygii</taxon>
        <taxon>Neopterygii</taxon>
        <taxon>Teleostei</taxon>
        <taxon>Neoteleostei</taxon>
        <taxon>Acanthomorphata</taxon>
        <taxon>Zeiogadaria</taxon>
        <taxon>Gadariae</taxon>
        <taxon>Gadiformes</taxon>
        <taxon>Gadoidei</taxon>
        <taxon>Merlucciidae</taxon>
        <taxon>Merluccius</taxon>
    </lineage>
</organism>
<dbReference type="PANTHER" id="PTHR16275:SF8">
    <property type="entry name" value="COILED-COIL DOMAIN-CONTAINING PROTEIN 40"/>
    <property type="match status" value="1"/>
</dbReference>
<feature type="coiled-coil region" evidence="1">
    <location>
        <begin position="147"/>
        <end position="223"/>
    </location>
</feature>
<gene>
    <name evidence="3" type="primary">ccdc40</name>
    <name evidence="3" type="ORF">N1851_010278</name>
</gene>
<proteinExistence type="predicted"/>
<reference evidence="3" key="1">
    <citation type="journal article" date="2023" name="Front. Mar. Sci.">
        <title>A new Merluccius polli reference genome to investigate the effects of global change in West African waters.</title>
        <authorList>
            <person name="Mateo J.L."/>
            <person name="Blanco-Fernandez C."/>
            <person name="Garcia-Vazquez E."/>
            <person name="Machado-Schiaffino G."/>
        </authorList>
    </citation>
    <scope>NUCLEOTIDE SEQUENCE</scope>
    <source>
        <strain evidence="3">C29</strain>
        <tissue evidence="3">Fin</tissue>
    </source>
</reference>
<dbReference type="PANTHER" id="PTHR16275">
    <property type="entry name" value="COILED-COIL DOMAIN-CONTAINING PROTEIN 40"/>
    <property type="match status" value="1"/>
</dbReference>
<dbReference type="AlphaFoldDB" id="A0AA47MYR3"/>
<dbReference type="EMBL" id="JAOPHQ010001818">
    <property type="protein sequence ID" value="KAK0149198.1"/>
    <property type="molecule type" value="Genomic_DNA"/>
</dbReference>
<dbReference type="GO" id="GO:0005576">
    <property type="term" value="C:extracellular region"/>
    <property type="evidence" value="ECO:0007669"/>
    <property type="project" value="GOC"/>
</dbReference>
<feature type="compositionally biased region" description="Acidic residues" evidence="2">
    <location>
        <begin position="89"/>
        <end position="101"/>
    </location>
</feature>
<evidence type="ECO:0000256" key="1">
    <source>
        <dbReference type="SAM" id="Coils"/>
    </source>
</evidence>
<dbReference type="GO" id="GO:0035082">
    <property type="term" value="P:axoneme assembly"/>
    <property type="evidence" value="ECO:0007669"/>
    <property type="project" value="InterPro"/>
</dbReference>
<sequence length="965" mass="109336">MERTESQGGAGGGGGGGMEQQTGQEPSNTPAETNALGDRPDGEQTDPGTDDGTSRSPADHRAVHEVPSFSERDVDEDQTTPSFPTTEESREEEEDDDEDELIVLDPEHPLVMKYQKALKSQLTRQLDRVNMDLREKCALEKAGARRIQGLGEELYQVQAELARLQANLEDHHRITDQTASERRQADEQLEAIKNQYHSIAGQADKERSHVSQLQTEIDTLTRRLFYMQEGNAELHSDINAMRNATRKAQAEKSQAELHKYKQDLYVERLTKDLERVMEQTALYEAQAAAQKPETQAAKEALSEAQMEMDSLAMERKQLLQQWDSSLVGMRRRDEAFTAMQDALRLVLQQALSLEGEEESYRKSITKEQEHNKLLTMQLKRAQLDAGTYSKRIGQSQAKQEALQVQYSTYARTLHETQRSLARLNEEYSSQQVELSSLRKDLEKESGVRLELEDKIMSQMQQELTHDKTAKYTRQLAGKMAALKKDRMSQLWQLEAEVAAEGLQSSEVSQRLDALAGERDVLEAEISKRNKVLAATQAKVSSCSTVIERKQAAINGYNKKIQQIAASTGTAELSPQQMQAQALARQLEELEAAIKKDQQLWVQQQGVLVGLTQQRQANGEKTRKLQTQYTVLQQRKIRTESEIEAERREQAELDKRMKSRNGDMLKLTSLLSSNGQLCNALEQDNTLMETHFIHRLKDAEREAVEMQMMLEKSQDEKKRLINSLVEAERQILLWEKKTQLARETLSAVDSDMGQGDIRTMKTEIHRMEVRYGQLQKQQERLVRESVATVTRRESLLLRDARSPKQSTTLSQLHCSLHGLRRNIQETHKKVSEGEQVIKELQESQVRLSVGISQKNQELSAARGTNADVTSDLLNLQDTKERNLAQLVSLQGRAKRLQALREGRYTPLSTADGVEERLRQENERVHAVSAILHRVCQESPQHQAALCALTRTLAARAQASSLEQGTP</sequence>
<dbReference type="GO" id="GO:0005737">
    <property type="term" value="C:cytoplasm"/>
    <property type="evidence" value="ECO:0007669"/>
    <property type="project" value="TreeGrafter"/>
</dbReference>
<feature type="coiled-coil region" evidence="1">
    <location>
        <begin position="628"/>
        <end position="655"/>
    </location>
</feature>
<feature type="coiled-coil region" evidence="1">
    <location>
        <begin position="406"/>
        <end position="444"/>
    </location>
</feature>
<comment type="caution">
    <text evidence="3">The sequence shown here is derived from an EMBL/GenBank/DDBJ whole genome shotgun (WGS) entry which is preliminary data.</text>
</comment>
<keyword evidence="4" id="KW-1185">Reference proteome</keyword>
<dbReference type="InterPro" id="IPR037386">
    <property type="entry name" value="CCDC40"/>
</dbReference>
<dbReference type="Pfam" id="PF08647">
    <property type="entry name" value="BRE1"/>
    <property type="match status" value="1"/>
</dbReference>
<feature type="coiled-coil region" evidence="1">
    <location>
        <begin position="266"/>
        <end position="321"/>
    </location>
</feature>
<feature type="compositionally biased region" description="Gly residues" evidence="2">
    <location>
        <begin position="8"/>
        <end position="18"/>
    </location>
</feature>
<feature type="region of interest" description="Disordered" evidence="2">
    <location>
        <begin position="1"/>
        <end position="101"/>
    </location>
</feature>
<evidence type="ECO:0000256" key="2">
    <source>
        <dbReference type="SAM" id="MobiDB-lite"/>
    </source>
</evidence>
<dbReference type="GO" id="GO:0005929">
    <property type="term" value="C:cilium"/>
    <property type="evidence" value="ECO:0007669"/>
    <property type="project" value="TreeGrafter"/>
</dbReference>
<accession>A0AA47MYR3</accession>
<name>A0AA47MYR3_MERPO</name>
<keyword evidence="1" id="KW-0175">Coiled coil</keyword>